<evidence type="ECO:0000313" key="8">
    <source>
        <dbReference type="WBParaSite" id="SSTP_0000675600.1"/>
    </source>
</evidence>
<evidence type="ECO:0000256" key="1">
    <source>
        <dbReference type="ARBA" id="ARBA00004370"/>
    </source>
</evidence>
<dbReference type="PANTHER" id="PTHR10736">
    <property type="entry name" value="BESTROPHIN"/>
    <property type="match status" value="1"/>
</dbReference>
<sequence length="486" mass="56297">MTIPYACDVASSDKIGMLKILFKWNGSIWKSVILELFVFIIAYAGVAVVIREILTDTQRIKFVEIRSQLSECLQRIPLVFLLGFFVSVVFNRWIDMFKKIGFIDNIALILACHIPSNSHEVHQRKRNIIRYCVLSQALVFRDISIQVKKRLPTDESLIDSGLMTQQEYSIYKKEEDNPKYWMPIQWAMAVCYDLRYKHDIIKSDPILLNIVDRIRDFRTDLQGLLCYDWVPVPLSYPQIVYLVVRVYFAISVFARQGVERDRIDHYVPFMTILEFLFITGWVKVAEALLNPFGEDDDDFETFWFLERNLSKGLEIVKCTDYPKDDQADVFSEAKLAKPFPVRTKYHPKRDIHPYKGSAAMLKLEQTAKEMKNIATGSLFCHDNKISPLETHLKDSINRIRKMSSSIVEMNIQDLHNLESHSELQSPTIIKRNSLKVSENNSTSPTLDIPKESNNYQILSLSTVTKNQSSKDINGETFDVQEKNLAQ</sequence>
<keyword evidence="4 6" id="KW-0472">Membrane</keyword>
<keyword evidence="7" id="KW-1185">Reference proteome</keyword>
<dbReference type="InterPro" id="IPR000615">
    <property type="entry name" value="Bestrophin"/>
</dbReference>
<comment type="similarity">
    <text evidence="5 6">Belongs to the anion channel-forming bestrophin (TC 1.A.46) family. Calcium-sensitive chloride channel subfamily.</text>
</comment>
<keyword evidence="2 6" id="KW-0812">Transmembrane</keyword>
<evidence type="ECO:0000256" key="2">
    <source>
        <dbReference type="ARBA" id="ARBA00022692"/>
    </source>
</evidence>
<organism evidence="8">
    <name type="scientific">Strongyloides stercoralis</name>
    <name type="common">Threadworm</name>
    <dbReference type="NCBI Taxonomy" id="6248"/>
    <lineage>
        <taxon>Eukaryota</taxon>
        <taxon>Metazoa</taxon>
        <taxon>Ecdysozoa</taxon>
        <taxon>Nematoda</taxon>
        <taxon>Chromadorea</taxon>
        <taxon>Rhabditida</taxon>
        <taxon>Tylenchina</taxon>
        <taxon>Panagrolaimomorpha</taxon>
        <taxon>Strongyloidoidea</taxon>
        <taxon>Strongyloididae</taxon>
        <taxon>Strongyloides</taxon>
    </lineage>
</organism>
<dbReference type="AlphaFoldDB" id="A0A0K0EB85"/>
<accession>A0A0K0EB85</accession>
<evidence type="ECO:0000256" key="5">
    <source>
        <dbReference type="ARBA" id="ARBA00034769"/>
    </source>
</evidence>
<name>A0A0K0EB85_STRER</name>
<comment type="function">
    <text evidence="6">Forms chloride channels.</text>
</comment>
<keyword evidence="6" id="KW-0813">Transport</keyword>
<dbReference type="InterPro" id="IPR021134">
    <property type="entry name" value="Bestrophin-like"/>
</dbReference>
<keyword evidence="6" id="KW-0406">Ion transport</keyword>
<dbReference type="Pfam" id="PF01062">
    <property type="entry name" value="Bestrophin"/>
    <property type="match status" value="1"/>
</dbReference>
<keyword evidence="6" id="KW-0868">Chloride</keyword>
<comment type="subcellular location">
    <subcellularLocation>
        <location evidence="6">Cell membrane</location>
        <topology evidence="6">Multi-pass membrane protein</topology>
    </subcellularLocation>
    <subcellularLocation>
        <location evidence="1">Membrane</location>
    </subcellularLocation>
</comment>
<proteinExistence type="inferred from homology"/>
<keyword evidence="6" id="KW-0869">Chloride channel</keyword>
<dbReference type="Proteomes" id="UP000035681">
    <property type="component" value="Unplaced"/>
</dbReference>
<dbReference type="GO" id="GO:0005886">
    <property type="term" value="C:plasma membrane"/>
    <property type="evidence" value="ECO:0007669"/>
    <property type="project" value="UniProtKB-SubCell"/>
</dbReference>
<evidence type="ECO:0000313" key="7">
    <source>
        <dbReference type="Proteomes" id="UP000035681"/>
    </source>
</evidence>
<keyword evidence="6" id="KW-1003">Cell membrane</keyword>
<dbReference type="STRING" id="6248.A0A0K0EB85"/>
<feature type="transmembrane region" description="Helical" evidence="6">
    <location>
        <begin position="75"/>
        <end position="94"/>
    </location>
</feature>
<evidence type="ECO:0000256" key="3">
    <source>
        <dbReference type="ARBA" id="ARBA00022989"/>
    </source>
</evidence>
<keyword evidence="3 6" id="KW-1133">Transmembrane helix</keyword>
<dbReference type="WBParaSite" id="SSTP_0000675600.1">
    <property type="protein sequence ID" value="SSTP_0000675600.1"/>
    <property type="gene ID" value="SSTP_0000675600"/>
</dbReference>
<dbReference type="WBParaSite" id="TCONS_00016661.p1">
    <property type="protein sequence ID" value="TCONS_00016661.p1"/>
    <property type="gene ID" value="XLOC_011308"/>
</dbReference>
<reference evidence="8" key="1">
    <citation type="submission" date="2015-08" db="UniProtKB">
        <authorList>
            <consortium name="WormBaseParasite"/>
        </authorList>
    </citation>
    <scope>IDENTIFICATION</scope>
</reference>
<evidence type="ECO:0000256" key="4">
    <source>
        <dbReference type="ARBA" id="ARBA00023136"/>
    </source>
</evidence>
<protein>
    <recommendedName>
        <fullName evidence="6">Bestrophin homolog</fullName>
    </recommendedName>
</protein>
<keyword evidence="6" id="KW-0407">Ion channel</keyword>
<dbReference type="PANTHER" id="PTHR10736:SF27">
    <property type="entry name" value="BESTROPHIN HOMOLOG"/>
    <property type="match status" value="1"/>
</dbReference>
<dbReference type="GO" id="GO:0034707">
    <property type="term" value="C:chloride channel complex"/>
    <property type="evidence" value="ECO:0007669"/>
    <property type="project" value="UniProtKB-KW"/>
</dbReference>
<feature type="transmembrane region" description="Helical" evidence="6">
    <location>
        <begin position="32"/>
        <end position="54"/>
    </location>
</feature>
<evidence type="ECO:0000256" key="6">
    <source>
        <dbReference type="RuleBase" id="RU363126"/>
    </source>
</evidence>
<dbReference type="GO" id="GO:0005254">
    <property type="term" value="F:chloride channel activity"/>
    <property type="evidence" value="ECO:0007669"/>
    <property type="project" value="UniProtKB-KW"/>
</dbReference>